<evidence type="ECO:0000313" key="3">
    <source>
        <dbReference type="Proteomes" id="UP001549164"/>
    </source>
</evidence>
<evidence type="ECO:0000313" key="2">
    <source>
        <dbReference type="EMBL" id="MET3601038.1"/>
    </source>
</evidence>
<dbReference type="RefSeq" id="WP_354434903.1">
    <property type="nucleotide sequence ID" value="NZ_JBEPLY010000011.1"/>
</dbReference>
<feature type="compositionally biased region" description="Low complexity" evidence="1">
    <location>
        <begin position="1"/>
        <end position="10"/>
    </location>
</feature>
<organism evidence="2 3">
    <name type="scientific">Martelella mangrovi</name>
    <dbReference type="NCBI Taxonomy" id="1397477"/>
    <lineage>
        <taxon>Bacteria</taxon>
        <taxon>Pseudomonadati</taxon>
        <taxon>Pseudomonadota</taxon>
        <taxon>Alphaproteobacteria</taxon>
        <taxon>Hyphomicrobiales</taxon>
        <taxon>Aurantimonadaceae</taxon>
        <taxon>Martelella</taxon>
    </lineage>
</organism>
<feature type="region of interest" description="Disordered" evidence="1">
    <location>
        <begin position="1"/>
        <end position="20"/>
    </location>
</feature>
<evidence type="ECO:0000256" key="1">
    <source>
        <dbReference type="SAM" id="MobiDB-lite"/>
    </source>
</evidence>
<proteinExistence type="predicted"/>
<comment type="caution">
    <text evidence="2">The sequence shown here is derived from an EMBL/GenBank/DDBJ whole genome shotgun (WGS) entry which is preliminary data.</text>
</comment>
<dbReference type="Proteomes" id="UP001549164">
    <property type="component" value="Unassembled WGS sequence"/>
</dbReference>
<sequence>MQEQDNTQDGGQNGGAKRVGGLIAAAGQRAKLEAKRRDAVYPLPGQPWNGIPPGEWPEKGEIDDTGFLPKACPVRPLGYEGEAFYFVDTMGQVFNSAAAGRLGVERMQILFAGHEDFLYWAWPAKEPKKMAADPGFKSERVRRDLFAACRARGAWSMSDTVRGRGAWRDDQGGLMIHCGDAMWIEGQLEDTGEYDGYFYPRRPASFTPWAEPVQQKDNPATTLFEILRTWNFARGDVDVMFLIGWLGVAMLGGALDWRPSIFMVGDAGTGKSELFGKNGLIRSVLGKMMVATTNASEAGLYQLVGHDSVPIAIDELEGEDGQDQAQKVIKMARDAASGSVRIRGGQNHKGVEFQAQSSFAFSGINPPPIPPANLTRLVIVEMMPLKVTSNKAPTLPAAETVGPRLLRILADGWGDLDYKLDQYYAVLREAGHNSRGQKTYGTFLALAHTLIGDDGLHALGMPSEQGGDLHRWGEWLQAEAMPELEGAGETWRQAIDLILTSEIDAYSGGVRNTVSEVLDDLKQGRSSDPMGGGPASAFEETRRKLGHADLGLYGSVKSGLILAIPNSSKKIGRALLDTPFGDRGGNGSWKWALRRAPSHIVKRGIDDGSGREDNRVTIAGRQVRCLFVDLKAYGAL</sequence>
<gene>
    <name evidence="2" type="ORF">ABID12_002989</name>
</gene>
<accession>A0ABV2IF78</accession>
<dbReference type="EMBL" id="JBEPLY010000011">
    <property type="protein sequence ID" value="MET3601038.1"/>
    <property type="molecule type" value="Genomic_DNA"/>
</dbReference>
<protein>
    <recommendedName>
        <fullName evidence="4">DNA primase</fullName>
    </recommendedName>
</protein>
<evidence type="ECO:0008006" key="4">
    <source>
        <dbReference type="Google" id="ProtNLM"/>
    </source>
</evidence>
<keyword evidence="3" id="KW-1185">Reference proteome</keyword>
<name>A0ABV2IF78_9HYPH</name>
<reference evidence="2 3" key="1">
    <citation type="submission" date="2024-06" db="EMBL/GenBank/DDBJ databases">
        <title>Genomic Encyclopedia of Type Strains, Phase IV (KMG-IV): sequencing the most valuable type-strain genomes for metagenomic binning, comparative biology and taxonomic classification.</title>
        <authorList>
            <person name="Goeker M."/>
        </authorList>
    </citation>
    <scope>NUCLEOTIDE SEQUENCE [LARGE SCALE GENOMIC DNA]</scope>
    <source>
        <strain evidence="2 3">DSM 28102</strain>
    </source>
</reference>